<dbReference type="Proteomes" id="UP000652176">
    <property type="component" value="Unassembled WGS sequence"/>
</dbReference>
<dbReference type="RefSeq" id="WP_192375306.1">
    <property type="nucleotide sequence ID" value="NZ_CAJHIV010000001.1"/>
</dbReference>
<comment type="caution">
    <text evidence="1">The sequence shown here is derived from an EMBL/GenBank/DDBJ whole genome shotgun (WGS) entry which is preliminary data.</text>
</comment>
<protein>
    <submittedName>
        <fullName evidence="1">Uncharacterized protein</fullName>
    </submittedName>
</protein>
<proteinExistence type="predicted"/>
<reference evidence="1 2" key="1">
    <citation type="submission" date="2020-09" db="EMBL/GenBank/DDBJ databases">
        <title>Methylomonas albis sp. nov. and Methylomonas fluvii sp. nov.: Two cold-adapted methanotrophs from the River Elbe and an amended description of Methylovulum psychrotolerans strain Eb1.</title>
        <authorList>
            <person name="Bussmann I.K."/>
            <person name="Klings K.-W."/>
            <person name="Warnstedt J."/>
            <person name="Hoppert M."/>
            <person name="Saborowski A."/>
            <person name="Horn F."/>
            <person name="Liebner S."/>
        </authorList>
    </citation>
    <scope>NUCLEOTIDE SEQUENCE [LARGE SCALE GENOMIC DNA]</scope>
    <source>
        <strain evidence="1 2">EbA</strain>
    </source>
</reference>
<gene>
    <name evidence="1" type="ORF">IE877_14095</name>
</gene>
<sequence length="109" mass="12539">MQLKVEKNAELVERMLGAHSVVLHVDETGQEMSNLKQASVRTGQVEVVQNFGRYYTLLLVRWHAEVFSQLSTTAHYQHGVGELFGVNEYMCTFLVPDSFLKTRKIWPLQ</sequence>
<organism evidence="1 2">
    <name type="scientific">Methylomonas albis</name>
    <dbReference type="NCBI Taxonomy" id="1854563"/>
    <lineage>
        <taxon>Bacteria</taxon>
        <taxon>Pseudomonadati</taxon>
        <taxon>Pseudomonadota</taxon>
        <taxon>Gammaproteobacteria</taxon>
        <taxon>Methylococcales</taxon>
        <taxon>Methylococcaceae</taxon>
        <taxon>Methylomonas</taxon>
    </lineage>
</organism>
<name>A0ABR9D454_9GAMM</name>
<keyword evidence="2" id="KW-1185">Reference proteome</keyword>
<dbReference type="EMBL" id="JACXSS010000001">
    <property type="protein sequence ID" value="MBD9356994.1"/>
    <property type="molecule type" value="Genomic_DNA"/>
</dbReference>
<accession>A0ABR9D454</accession>
<evidence type="ECO:0000313" key="2">
    <source>
        <dbReference type="Proteomes" id="UP000652176"/>
    </source>
</evidence>
<evidence type="ECO:0000313" key="1">
    <source>
        <dbReference type="EMBL" id="MBD9356994.1"/>
    </source>
</evidence>